<keyword evidence="6 7" id="KW-0472">Membrane</keyword>
<sequence length="101" mass="10779">MAVPPATQLAIYIGWLLHRTKDGILDGVLFVLPSLLLLCLLAWVNLVSGDALVVAGVRYGIKPAVVAIMLQPVHFQKSPLVGIERHVEIAVGVGAFWGTAL</sequence>
<evidence type="ECO:0000256" key="5">
    <source>
        <dbReference type="ARBA" id="ARBA00022989"/>
    </source>
</evidence>
<keyword evidence="3" id="KW-1003">Cell membrane</keyword>
<comment type="caution">
    <text evidence="8">The sequence shown here is derived from an EMBL/GenBank/DDBJ whole genome shotgun (WGS) entry which is preliminary data.</text>
</comment>
<evidence type="ECO:0000256" key="3">
    <source>
        <dbReference type="ARBA" id="ARBA00022475"/>
    </source>
</evidence>
<keyword evidence="4 7" id="KW-0812">Transmembrane</keyword>
<organism evidence="8 9">
    <name type="scientific">Allohahella marinimesophila</name>
    <dbReference type="NCBI Taxonomy" id="1054972"/>
    <lineage>
        <taxon>Bacteria</taxon>
        <taxon>Pseudomonadati</taxon>
        <taxon>Pseudomonadota</taxon>
        <taxon>Gammaproteobacteria</taxon>
        <taxon>Oceanospirillales</taxon>
        <taxon>Hahellaceae</taxon>
        <taxon>Allohahella</taxon>
    </lineage>
</organism>
<comment type="similarity">
    <text evidence="2">Belongs to the chromate ion transporter (CHR) (TC 2.A.51) family.</text>
</comment>
<dbReference type="InterPro" id="IPR003370">
    <property type="entry name" value="Chromate_transpt"/>
</dbReference>
<keyword evidence="9" id="KW-1185">Reference proteome</keyword>
<gene>
    <name evidence="8" type="ORF">GCM10022278_28390</name>
</gene>
<evidence type="ECO:0000256" key="6">
    <source>
        <dbReference type="ARBA" id="ARBA00023136"/>
    </source>
</evidence>
<name>A0ABP7PP37_9GAMM</name>
<dbReference type="Pfam" id="PF02417">
    <property type="entry name" value="Chromate_transp"/>
    <property type="match status" value="1"/>
</dbReference>
<evidence type="ECO:0000256" key="4">
    <source>
        <dbReference type="ARBA" id="ARBA00022692"/>
    </source>
</evidence>
<keyword evidence="5 7" id="KW-1133">Transmembrane helix</keyword>
<evidence type="ECO:0000256" key="2">
    <source>
        <dbReference type="ARBA" id="ARBA00005262"/>
    </source>
</evidence>
<evidence type="ECO:0000313" key="8">
    <source>
        <dbReference type="EMBL" id="GAA3968948.1"/>
    </source>
</evidence>
<feature type="transmembrane region" description="Helical" evidence="7">
    <location>
        <begin position="24"/>
        <end position="45"/>
    </location>
</feature>
<accession>A0ABP7PP37</accession>
<dbReference type="Proteomes" id="UP001501337">
    <property type="component" value="Unassembled WGS sequence"/>
</dbReference>
<evidence type="ECO:0000256" key="7">
    <source>
        <dbReference type="SAM" id="Phobius"/>
    </source>
</evidence>
<protein>
    <submittedName>
        <fullName evidence="8">Uncharacterized protein</fullName>
    </submittedName>
</protein>
<evidence type="ECO:0000256" key="1">
    <source>
        <dbReference type="ARBA" id="ARBA00004651"/>
    </source>
</evidence>
<comment type="subcellular location">
    <subcellularLocation>
        <location evidence="1">Cell membrane</location>
        <topology evidence="1">Multi-pass membrane protein</topology>
    </subcellularLocation>
</comment>
<proteinExistence type="inferred from homology"/>
<reference evidence="9" key="1">
    <citation type="journal article" date="2019" name="Int. J. Syst. Evol. Microbiol.">
        <title>The Global Catalogue of Microorganisms (GCM) 10K type strain sequencing project: providing services to taxonomists for standard genome sequencing and annotation.</title>
        <authorList>
            <consortium name="The Broad Institute Genomics Platform"/>
            <consortium name="The Broad Institute Genome Sequencing Center for Infectious Disease"/>
            <person name="Wu L."/>
            <person name="Ma J."/>
        </authorList>
    </citation>
    <scope>NUCLEOTIDE SEQUENCE [LARGE SCALE GENOMIC DNA]</scope>
    <source>
        <strain evidence="9">JCM 17555</strain>
    </source>
</reference>
<evidence type="ECO:0000313" key="9">
    <source>
        <dbReference type="Proteomes" id="UP001501337"/>
    </source>
</evidence>
<dbReference type="EMBL" id="BAABBO010000012">
    <property type="protein sequence ID" value="GAA3968948.1"/>
    <property type="molecule type" value="Genomic_DNA"/>
</dbReference>